<dbReference type="GO" id="GO:0003676">
    <property type="term" value="F:nucleic acid binding"/>
    <property type="evidence" value="ECO:0007669"/>
    <property type="project" value="InterPro"/>
</dbReference>
<proteinExistence type="predicted"/>
<dbReference type="PROSITE" id="PS50994">
    <property type="entry name" value="INTEGRASE"/>
    <property type="match status" value="1"/>
</dbReference>
<feature type="domain" description="Integrase catalytic" evidence="1">
    <location>
        <begin position="33"/>
        <end position="72"/>
    </location>
</feature>
<dbReference type="RefSeq" id="WP_139805541.1">
    <property type="nucleotide sequence ID" value="NZ_MVHT01000380.1"/>
</dbReference>
<dbReference type="InterPro" id="IPR001584">
    <property type="entry name" value="Integrase_cat-core"/>
</dbReference>
<dbReference type="SUPFAM" id="SSF53098">
    <property type="entry name" value="Ribonuclease H-like"/>
    <property type="match status" value="1"/>
</dbReference>
<comment type="caution">
    <text evidence="2">The sequence shown here is derived from an EMBL/GenBank/DDBJ whole genome shotgun (WGS) entry which is preliminary data.</text>
</comment>
<sequence>SISTFYRLLRRAGESRERRRQATHPATVKPELVACRPNSVWSWDITKLRGPAKWSYYYLYVILDIFSRYVVG</sequence>
<dbReference type="AlphaFoldDB" id="A0A1X0DXN8"/>
<feature type="non-terminal residue" evidence="2">
    <location>
        <position position="72"/>
    </location>
</feature>
<dbReference type="InterPro" id="IPR012337">
    <property type="entry name" value="RNaseH-like_sf"/>
</dbReference>
<accession>A0A1X0DXN8</accession>
<evidence type="ECO:0000259" key="1">
    <source>
        <dbReference type="PROSITE" id="PS50994"/>
    </source>
</evidence>
<dbReference type="Pfam" id="PF00665">
    <property type="entry name" value="rve"/>
    <property type="match status" value="1"/>
</dbReference>
<dbReference type="EMBL" id="MVHT01000380">
    <property type="protein sequence ID" value="ORA77125.1"/>
    <property type="molecule type" value="Genomic_DNA"/>
</dbReference>
<dbReference type="Gene3D" id="3.30.420.10">
    <property type="entry name" value="Ribonuclease H-like superfamily/Ribonuclease H"/>
    <property type="match status" value="1"/>
</dbReference>
<name>A0A1X0DXN8_MYCIE</name>
<evidence type="ECO:0000313" key="2">
    <source>
        <dbReference type="EMBL" id="ORA77125.1"/>
    </source>
</evidence>
<dbReference type="GO" id="GO:0015074">
    <property type="term" value="P:DNA integration"/>
    <property type="evidence" value="ECO:0007669"/>
    <property type="project" value="InterPro"/>
</dbReference>
<gene>
    <name evidence="2" type="ORF">BST27_31215</name>
</gene>
<keyword evidence="3" id="KW-1185">Reference proteome</keyword>
<feature type="non-terminal residue" evidence="2">
    <location>
        <position position="1"/>
    </location>
</feature>
<protein>
    <submittedName>
        <fullName evidence="2">Integrase</fullName>
    </submittedName>
</protein>
<evidence type="ECO:0000313" key="3">
    <source>
        <dbReference type="Proteomes" id="UP000192739"/>
    </source>
</evidence>
<dbReference type="Proteomes" id="UP000192739">
    <property type="component" value="Unassembled WGS sequence"/>
</dbReference>
<dbReference type="InterPro" id="IPR036397">
    <property type="entry name" value="RNaseH_sf"/>
</dbReference>
<organism evidence="2 3">
    <name type="scientific">Mycobacterium intermedium</name>
    <dbReference type="NCBI Taxonomy" id="28445"/>
    <lineage>
        <taxon>Bacteria</taxon>
        <taxon>Bacillati</taxon>
        <taxon>Actinomycetota</taxon>
        <taxon>Actinomycetes</taxon>
        <taxon>Mycobacteriales</taxon>
        <taxon>Mycobacteriaceae</taxon>
        <taxon>Mycobacterium</taxon>
        <taxon>Mycobacterium simiae complex</taxon>
    </lineage>
</organism>
<reference evidence="2 3" key="1">
    <citation type="submission" date="2017-02" db="EMBL/GenBank/DDBJ databases">
        <title>The new phylogeny of genus Mycobacterium.</title>
        <authorList>
            <person name="Tortoli E."/>
            <person name="Trovato A."/>
            <person name="Cirillo D.M."/>
        </authorList>
    </citation>
    <scope>NUCLEOTIDE SEQUENCE [LARGE SCALE GENOMIC DNA]</scope>
    <source>
        <strain evidence="2 3">DSM 44049</strain>
    </source>
</reference>